<dbReference type="AlphaFoldDB" id="B5U8V4"/>
<sequence>MCMDVSIRGIDPQYVKEIDKKVNKIQERTGKKFSRNDYFLAIIRQDSEIDLIDYKKSEFDLVVEKLLLSNEQMVESISELTSVYERLFNFLISERSDLNK</sequence>
<name>B5U8V4_ENTFC</name>
<evidence type="ECO:0000313" key="1">
    <source>
        <dbReference type="EMBL" id="BAG74955.1"/>
    </source>
</evidence>
<protein>
    <submittedName>
        <fullName evidence="1">Uncharacterized protein</fullName>
    </submittedName>
</protein>
<reference evidence="1" key="1">
    <citation type="journal article" date="2008" name="FEMS Microbiol. Lett.">
        <title>Complete nucleotide sequencing and analysis of the 65-kb highly conjugative Enterococcus faecium plasmid pMG1: identification of the transfer-related region and the minimum region required for replication.</title>
        <authorList>
            <person name="Tanimoto K."/>
            <person name="Ike Y."/>
        </authorList>
    </citation>
    <scope>NUCLEOTIDE SEQUENCE</scope>
    <source>
        <plasmid evidence="1">pMG1</plasmid>
    </source>
</reference>
<proteinExistence type="predicted"/>
<accession>B5U8V4</accession>
<geneLocation type="plasmid" evidence="1">
    <name>pMG1</name>
</geneLocation>
<dbReference type="EMBL" id="AB206333">
    <property type="protein sequence ID" value="BAG74955.1"/>
    <property type="molecule type" value="Genomic_DNA"/>
</dbReference>
<organism evidence="1">
    <name type="scientific">Enterococcus faecium</name>
    <name type="common">Streptococcus faecium</name>
    <dbReference type="NCBI Taxonomy" id="1352"/>
    <lineage>
        <taxon>Bacteria</taxon>
        <taxon>Bacillati</taxon>
        <taxon>Bacillota</taxon>
        <taxon>Bacilli</taxon>
        <taxon>Lactobacillales</taxon>
        <taxon>Enterococcaceae</taxon>
        <taxon>Enterococcus</taxon>
    </lineage>
</organism>
<keyword evidence="1" id="KW-0614">Plasmid</keyword>